<protein>
    <recommendedName>
        <fullName evidence="2">Acyltransferase 3 domain-containing protein</fullName>
    </recommendedName>
</protein>
<evidence type="ECO:0000313" key="3">
    <source>
        <dbReference type="EMBL" id="RDC44669.1"/>
    </source>
</evidence>
<name>A0A369NYS7_9ACTN</name>
<feature type="transmembrane region" description="Helical" evidence="1">
    <location>
        <begin position="300"/>
        <end position="320"/>
    </location>
</feature>
<gene>
    <name evidence="3" type="ORF">C1850_06200</name>
</gene>
<feature type="transmembrane region" description="Helical" evidence="1">
    <location>
        <begin position="127"/>
        <end position="149"/>
    </location>
</feature>
<keyword evidence="1" id="KW-0812">Transmembrane</keyword>
<feature type="transmembrane region" description="Helical" evidence="1">
    <location>
        <begin position="38"/>
        <end position="56"/>
    </location>
</feature>
<feature type="domain" description="Acyltransferase 3" evidence="2">
    <location>
        <begin position="12"/>
        <end position="315"/>
    </location>
</feature>
<dbReference type="EMBL" id="PPUT01000013">
    <property type="protein sequence ID" value="RDC44669.1"/>
    <property type="molecule type" value="Genomic_DNA"/>
</dbReference>
<comment type="caution">
    <text evidence="3">The sequence shown here is derived from an EMBL/GenBank/DDBJ whole genome shotgun (WGS) entry which is preliminary data.</text>
</comment>
<dbReference type="RefSeq" id="WP_114549013.1">
    <property type="nucleotide sequence ID" value="NZ_PPUT01000013.1"/>
</dbReference>
<dbReference type="Pfam" id="PF01757">
    <property type="entry name" value="Acyl_transf_3"/>
    <property type="match status" value="1"/>
</dbReference>
<feature type="transmembrane region" description="Helical" evidence="1">
    <location>
        <begin position="186"/>
        <end position="207"/>
    </location>
</feature>
<dbReference type="Proteomes" id="UP000253805">
    <property type="component" value="Unassembled WGS sequence"/>
</dbReference>
<reference evidence="3 4" key="1">
    <citation type="journal article" date="2018" name="Elife">
        <title>Discovery and characterization of a prevalent human gut bacterial enzyme sufficient for the inactivation of a family of plant toxins.</title>
        <authorList>
            <person name="Koppel N."/>
            <person name="Bisanz J.E."/>
            <person name="Pandelia M.E."/>
            <person name="Turnbaugh P.J."/>
            <person name="Balskus E.P."/>
        </authorList>
    </citation>
    <scope>NUCLEOTIDE SEQUENCE [LARGE SCALE GENOMIC DNA]</scope>
    <source>
        <strain evidence="3 4">OB21 GAM 11</strain>
    </source>
</reference>
<keyword evidence="1" id="KW-1133">Transmembrane helix</keyword>
<evidence type="ECO:0000259" key="2">
    <source>
        <dbReference type="Pfam" id="PF01757"/>
    </source>
</evidence>
<dbReference type="GO" id="GO:0016747">
    <property type="term" value="F:acyltransferase activity, transferring groups other than amino-acyl groups"/>
    <property type="evidence" value="ECO:0007669"/>
    <property type="project" value="InterPro"/>
</dbReference>
<feature type="transmembrane region" description="Helical" evidence="1">
    <location>
        <begin position="340"/>
        <end position="363"/>
    </location>
</feature>
<dbReference type="AlphaFoldDB" id="A0A369NYS7"/>
<dbReference type="PANTHER" id="PTHR37312:SF1">
    <property type="entry name" value="MEMBRANE-BOUND ACYLTRANSFERASE YKRP-RELATED"/>
    <property type="match status" value="1"/>
</dbReference>
<organism evidence="3 4">
    <name type="scientific">Adlercreutzia equolifaciens subsp. celatus</name>
    <dbReference type="NCBI Taxonomy" id="394340"/>
    <lineage>
        <taxon>Bacteria</taxon>
        <taxon>Bacillati</taxon>
        <taxon>Actinomycetota</taxon>
        <taxon>Coriobacteriia</taxon>
        <taxon>Eggerthellales</taxon>
        <taxon>Eggerthellaceae</taxon>
        <taxon>Adlercreutzia</taxon>
    </lineage>
</organism>
<feature type="transmembrane region" description="Helical" evidence="1">
    <location>
        <begin position="161"/>
        <end position="180"/>
    </location>
</feature>
<feature type="transmembrane region" description="Helical" evidence="1">
    <location>
        <begin position="256"/>
        <end position="279"/>
    </location>
</feature>
<accession>A0A369NYS7</accession>
<dbReference type="InterPro" id="IPR052734">
    <property type="entry name" value="Nod_factor_acetyltransferase"/>
</dbReference>
<feature type="transmembrane region" description="Helical" evidence="1">
    <location>
        <begin position="76"/>
        <end position="96"/>
    </location>
</feature>
<sequence length="378" mass="42849">MATDKVNYSMKLFSAVAIVAVCAGHISSVGLSGPFNMVLPYSYQVAAFVFISGYFFSDNAIEDPWGYLVRKAGRLIVPLLLINAVYGLIAFALHQLGFNINVTLNFNSLVIEPFTTGHQFTINMPMWFLPPLFFAELFNLLTSCLLKLINCRTNCRTVEETIVFVLYMTAGAVAIALGGNEGLKPGWSLLFARTLFFLACFGMGRFYKRVLEQYDKARSLWYFLIVLSMQLVVIWLCDGDYTYAPSWCRFPHGIIFTYATTILSIAFVLRVCKILAPVIAKSRTILAIADNTFSIMCHHYFGYFLLTTLFAGMALFTPFIPHFDFAAYYDSLGYRYYPKAIESFAFLYLVAGISFSIFVHFCWRRICRYARGRLQGSL</sequence>
<proteinExistence type="predicted"/>
<evidence type="ECO:0000256" key="1">
    <source>
        <dbReference type="SAM" id="Phobius"/>
    </source>
</evidence>
<dbReference type="InterPro" id="IPR002656">
    <property type="entry name" value="Acyl_transf_3_dom"/>
</dbReference>
<evidence type="ECO:0000313" key="4">
    <source>
        <dbReference type="Proteomes" id="UP000253805"/>
    </source>
</evidence>
<dbReference type="PANTHER" id="PTHR37312">
    <property type="entry name" value="MEMBRANE-BOUND ACYLTRANSFERASE YKRP-RELATED"/>
    <property type="match status" value="1"/>
</dbReference>
<feature type="transmembrane region" description="Helical" evidence="1">
    <location>
        <begin position="219"/>
        <end position="236"/>
    </location>
</feature>
<keyword evidence="1" id="KW-0472">Membrane</keyword>